<dbReference type="KEGG" id="nva:G3M78_03915"/>
<protein>
    <submittedName>
        <fullName evidence="2">Uncharacterized protein</fullName>
    </submittedName>
</protein>
<keyword evidence="1" id="KW-0175">Coiled coil</keyword>
<proteinExistence type="predicted"/>
<dbReference type="AlphaFoldDB" id="A0A7T0C122"/>
<name>A0A7T0C122_9BACT</name>
<accession>A0A7T0C122</accession>
<reference evidence="3" key="1">
    <citation type="submission" date="2020-02" db="EMBL/GenBank/DDBJ databases">
        <title>Genomic and physiological characterization of two novel Nitrospinaceae genera.</title>
        <authorList>
            <person name="Mueller A.J."/>
            <person name="Jung M.-Y."/>
            <person name="Strachan C.R."/>
            <person name="Herbold C.W."/>
            <person name="Kirkegaard R.H."/>
            <person name="Daims H."/>
        </authorList>
    </citation>
    <scope>NUCLEOTIDE SEQUENCE [LARGE SCALE GENOMIC DNA]</scope>
</reference>
<gene>
    <name evidence="2" type="ORF">G3M78_03915</name>
</gene>
<organism evidence="2 3">
    <name type="scientific">Candidatus Nitrohelix vancouverensis</name>
    <dbReference type="NCBI Taxonomy" id="2705534"/>
    <lineage>
        <taxon>Bacteria</taxon>
        <taxon>Pseudomonadati</taxon>
        <taxon>Nitrospinota/Tectimicrobiota group</taxon>
        <taxon>Nitrospinota</taxon>
        <taxon>Nitrospinia</taxon>
        <taxon>Nitrospinales</taxon>
        <taxon>Nitrospinaceae</taxon>
        <taxon>Candidatus Nitrohelix</taxon>
    </lineage>
</organism>
<feature type="coiled-coil region" evidence="1">
    <location>
        <begin position="88"/>
        <end position="203"/>
    </location>
</feature>
<evidence type="ECO:0000256" key="1">
    <source>
        <dbReference type="SAM" id="Coils"/>
    </source>
</evidence>
<dbReference type="EMBL" id="CP048620">
    <property type="protein sequence ID" value="QPJ64586.1"/>
    <property type="molecule type" value="Genomic_DNA"/>
</dbReference>
<sequence>MPVPSSANAVISLQLDDQFSKEFSELLAENSRQLQEMNEMLAKPFLPALSSKSPDTSLNGFRAVGLDPFTDVSDKAGDPIRIERELQNQTSENSLESLTRRIEATLRAAEIRKQAKLDRELEKQQNQELLAQDERRLDTVQKMAQAQAGINDQTQQALEMNKSLAELSEQFKDWEVDIKITGQEVLREDAEALRQEMRDFFAEPIYQEVRFKDSRGDLSGLIDLEASTAEFRDSTPKQTSFEPTIATASKLASGSDYIPYDGYPAILHRGEAVLPAHAAELYRRGSSGGAVVVENFNVHISGEQSSPRDLARAVLRELPRARESLGIDF</sequence>
<dbReference type="Proteomes" id="UP000594464">
    <property type="component" value="Chromosome"/>
</dbReference>
<evidence type="ECO:0000313" key="3">
    <source>
        <dbReference type="Proteomes" id="UP000594464"/>
    </source>
</evidence>
<evidence type="ECO:0000313" key="2">
    <source>
        <dbReference type="EMBL" id="QPJ64586.1"/>
    </source>
</evidence>